<dbReference type="InterPro" id="IPR000182">
    <property type="entry name" value="GNAT_dom"/>
</dbReference>
<evidence type="ECO:0000313" key="6">
    <source>
        <dbReference type="EnsemblMetazoa" id="RPRC003202-PA"/>
    </source>
</evidence>
<feature type="domain" description="N-acetyltransferase" evidence="4">
    <location>
        <begin position="14"/>
        <end position="158"/>
    </location>
</feature>
<dbReference type="GeneID" id="141446064"/>
<dbReference type="HOGENOM" id="CLU_073102_0_0_1"/>
<dbReference type="PANTHER" id="PTHR13256">
    <property type="entry name" value="N-ACETYLTRANSFERASE 9"/>
    <property type="match status" value="1"/>
</dbReference>
<reference evidence="5" key="1">
    <citation type="submission" date="2013-04" db="EMBL/GenBank/DDBJ databases">
        <title>An insight into the transcriptome of the digestive tract of the blood sucking bug, Rhodnius prolixus.</title>
        <authorList>
            <person name="Ribeiro J.M.C."/>
            <person name="Genta F.A."/>
            <person name="Sorgine M.H.F."/>
            <person name="Paiva-Silva G.O."/>
            <person name="Majerowicz D."/>
            <person name="Medeiros M."/>
            <person name="Koerich L."/>
            <person name="Terra W.R."/>
            <person name="Ferreira C."/>
            <person name="Pimentel A.C."/>
            <person name="Bisch P.M."/>
            <person name="Diniz M.M.P."/>
            <person name="Nascimento R."/>
            <person name="Salmon D."/>
            <person name="Silber A.M."/>
            <person name="Alves M."/>
            <person name="Oliveira M.F."/>
            <person name="Gondim K.C."/>
            <person name="Silva Neto M.A.C."/>
            <person name="Atella G.C."/>
            <person name="Araujo H."/>
            <person name="Dias F.S."/>
            <person name="Polycarpo C.R."/>
            <person name="Fampa P."/>
            <person name="Melo A.C."/>
            <person name="Tanaka A.S."/>
            <person name="Balczun C."/>
            <person name="Oliveira J.H.M."/>
            <person name="Goncalves R."/>
            <person name="Lazoski C."/>
            <person name="Pereira M.A."/>
            <person name="Rivera-Pomar R."/>
            <person name="Diambra L."/>
            <person name="Schaub G.A."/>
            <person name="Garcia E.S."/>
            <person name="Azambuja P."/>
            <person name="Braz G.R.C."/>
            <person name="Oliveira P.L."/>
        </authorList>
    </citation>
    <scope>NUCLEOTIDE SEQUENCE</scope>
</reference>
<dbReference type="AlphaFoldDB" id="R4G887"/>
<reference evidence="6" key="3">
    <citation type="submission" date="2015-05" db="UniProtKB">
        <authorList>
            <consortium name="EnsemblMetazoa"/>
        </authorList>
    </citation>
    <scope>IDENTIFICATION</scope>
</reference>
<keyword evidence="7" id="KW-1185">Reference proteome</keyword>
<dbReference type="OMA" id="WHVPRYH"/>
<dbReference type="FunCoup" id="R4G887">
    <property type="interactions" value="957"/>
</dbReference>
<dbReference type="InterPro" id="IPR016181">
    <property type="entry name" value="Acyl_CoA_acyltransferase"/>
</dbReference>
<dbReference type="GO" id="GO:0008080">
    <property type="term" value="F:N-acetyltransferase activity"/>
    <property type="evidence" value="ECO:0007669"/>
    <property type="project" value="InterPro"/>
</dbReference>
<dbReference type="eggNOG" id="KOG4135">
    <property type="taxonomic scope" value="Eukaryota"/>
</dbReference>
<keyword evidence="3" id="KW-0012">Acyltransferase</keyword>
<organism evidence="5">
    <name type="scientific">Rhodnius prolixus</name>
    <name type="common">Triatomid bug</name>
    <dbReference type="NCBI Taxonomy" id="13249"/>
    <lineage>
        <taxon>Eukaryota</taxon>
        <taxon>Metazoa</taxon>
        <taxon>Ecdysozoa</taxon>
        <taxon>Arthropoda</taxon>
        <taxon>Hexapoda</taxon>
        <taxon>Insecta</taxon>
        <taxon>Pterygota</taxon>
        <taxon>Neoptera</taxon>
        <taxon>Paraneoptera</taxon>
        <taxon>Hemiptera</taxon>
        <taxon>Heteroptera</taxon>
        <taxon>Panheteroptera</taxon>
        <taxon>Cimicomorpha</taxon>
        <taxon>Reduviidae</taxon>
        <taxon>Triatominae</taxon>
        <taxon>Rhodnius</taxon>
    </lineage>
</organism>
<evidence type="ECO:0000256" key="2">
    <source>
        <dbReference type="ARBA" id="ARBA00022679"/>
    </source>
</evidence>
<dbReference type="EMBL" id="GAHY01001402">
    <property type="protein sequence ID" value="JAA76108.1"/>
    <property type="molecule type" value="mRNA"/>
</dbReference>
<reference evidence="7" key="2">
    <citation type="submission" date="2015-04" db="EMBL/GenBank/DDBJ databases">
        <authorList>
            <person name="Wilson R.K."/>
            <person name="Warren W."/>
            <person name="Dotson E."/>
            <person name="Oliveira P.L."/>
        </authorList>
    </citation>
    <scope>NUCLEOTIDE SEQUENCE</scope>
</reference>
<evidence type="ECO:0000256" key="1">
    <source>
        <dbReference type="ARBA" id="ARBA00009342"/>
    </source>
</evidence>
<sequence length="200" mass="23033">MKQNSSTKIIMSKVVLVPYRISHVEKYHRWMNSDELRKQTASEKLTLSEEYEMQQTWLNDENKCTFIILDKETYETSANETESMIGDANLYLTKTEGGFIGEIGLMIAECSFRGRGYGKEALFGLLNYGIKNLNINKFNAIISMDNSVSIGMFFKLQFSKVSESCVFNEITLTREVSDDFLKFLEHSIVTYIEDSTEENK</sequence>
<evidence type="ECO:0000259" key="4">
    <source>
        <dbReference type="Pfam" id="PF13302"/>
    </source>
</evidence>
<proteinExistence type="evidence at transcript level"/>
<evidence type="ECO:0000313" key="5">
    <source>
        <dbReference type="EMBL" id="JAA76108.1"/>
    </source>
</evidence>
<dbReference type="SUPFAM" id="SSF55729">
    <property type="entry name" value="Acyl-CoA N-acyltransferases (Nat)"/>
    <property type="match status" value="1"/>
</dbReference>
<dbReference type="VEuPathDB" id="VectorBase:RPRC003202"/>
<dbReference type="InParanoid" id="R4G887"/>
<name>R4G887_RHOPR</name>
<dbReference type="EnsemblMetazoa" id="RPRC003202-RA">
    <property type="protein sequence ID" value="RPRC003202-PA"/>
    <property type="gene ID" value="RPRC003202"/>
</dbReference>
<dbReference type="STRING" id="13249.R4G887"/>
<protein>
    <submittedName>
        <fullName evidence="5 6">Putative phosphoglucosamine acetyltransferase</fullName>
    </submittedName>
</protein>
<evidence type="ECO:0000256" key="3">
    <source>
        <dbReference type="ARBA" id="ARBA00023315"/>
    </source>
</evidence>
<dbReference type="Pfam" id="PF13302">
    <property type="entry name" value="Acetyltransf_3"/>
    <property type="match status" value="1"/>
</dbReference>
<dbReference type="InterPro" id="IPR039135">
    <property type="entry name" value="NAT9-like"/>
</dbReference>
<keyword evidence="2 5" id="KW-0808">Transferase</keyword>
<evidence type="ECO:0000313" key="7">
    <source>
        <dbReference type="Proteomes" id="UP000015103"/>
    </source>
</evidence>
<dbReference type="Gene3D" id="3.40.630.30">
    <property type="match status" value="1"/>
</dbReference>
<dbReference type="RefSeq" id="XP_073968550.1">
    <property type="nucleotide sequence ID" value="XM_074112449.1"/>
</dbReference>
<comment type="similarity">
    <text evidence="1">Belongs to the acetyltransferase family. GNAT subfamily.</text>
</comment>
<accession>R4G887</accession>
<dbReference type="Proteomes" id="UP000015103">
    <property type="component" value="Unassembled WGS sequence"/>
</dbReference>
<dbReference type="EMBL" id="ACPB03006856">
    <property type="status" value="NOT_ANNOTATED_CDS"/>
    <property type="molecule type" value="Genomic_DNA"/>
</dbReference>
<dbReference type="PANTHER" id="PTHR13256:SF16">
    <property type="entry name" value="ALPHA_BETA-TUBULIN-N-ACETYLTRANSFERASE 9"/>
    <property type="match status" value="1"/>
</dbReference>